<keyword evidence="5" id="KW-1133">Transmembrane helix</keyword>
<dbReference type="GO" id="GO:0005524">
    <property type="term" value="F:ATP binding"/>
    <property type="evidence" value="ECO:0007669"/>
    <property type="project" value="UniProtKB-KW"/>
</dbReference>
<keyword evidence="3 8" id="KW-0418">Kinase</keyword>
<keyword evidence="4" id="KW-0067">ATP-binding</keyword>
<dbReference type="PANTHER" id="PTHR47973">
    <property type="entry name" value="CYSTEINE-RICH RECEPTOR-LIKE PROTEIN KINASE 3"/>
    <property type="match status" value="1"/>
</dbReference>
<dbReference type="GO" id="GO:0004672">
    <property type="term" value="F:protein kinase activity"/>
    <property type="evidence" value="ECO:0000318"/>
    <property type="project" value="GO_Central"/>
</dbReference>
<reference evidence="7" key="1">
    <citation type="journal article" date="2020" name="Nat. Genet.">
        <title>Genomic diversifications of five Gossypium allopolyploid species and their impact on cotton improvement.</title>
        <authorList>
            <person name="Chen Z.J."/>
            <person name="Sreedasyam A."/>
            <person name="Ando A."/>
            <person name="Song Q."/>
            <person name="De Santiago L.M."/>
            <person name="Hulse-Kemp A.M."/>
            <person name="Ding M."/>
            <person name="Ye W."/>
            <person name="Kirkbride R.C."/>
            <person name="Jenkins J."/>
            <person name="Plott C."/>
            <person name="Lovell J."/>
            <person name="Lin Y.M."/>
            <person name="Vaughn R."/>
            <person name="Liu B."/>
            <person name="Simpson S."/>
            <person name="Scheffler B.E."/>
            <person name="Wen L."/>
            <person name="Saski C.A."/>
            <person name="Grover C.E."/>
            <person name="Hu G."/>
            <person name="Conover J.L."/>
            <person name="Carlson J.W."/>
            <person name="Shu S."/>
            <person name="Boston L.B."/>
            <person name="Williams M."/>
            <person name="Peterson D.G."/>
            <person name="McGee K."/>
            <person name="Jones D.C."/>
            <person name="Wendel J.F."/>
            <person name="Stelly D.M."/>
            <person name="Grimwood J."/>
            <person name="Schmutz J."/>
        </authorList>
    </citation>
    <scope>NUCLEOTIDE SEQUENCE [LARGE SCALE GENOMIC DNA]</scope>
    <source>
        <strain evidence="7">cv. TM-1</strain>
    </source>
</reference>
<organism evidence="7 8">
    <name type="scientific">Gossypium hirsutum</name>
    <name type="common">Upland cotton</name>
    <name type="synonym">Gossypium mexicanum</name>
    <dbReference type="NCBI Taxonomy" id="3635"/>
    <lineage>
        <taxon>Eukaryota</taxon>
        <taxon>Viridiplantae</taxon>
        <taxon>Streptophyta</taxon>
        <taxon>Embryophyta</taxon>
        <taxon>Tracheophyta</taxon>
        <taxon>Spermatophyta</taxon>
        <taxon>Magnoliopsida</taxon>
        <taxon>eudicotyledons</taxon>
        <taxon>Gunneridae</taxon>
        <taxon>Pentapetalae</taxon>
        <taxon>rosids</taxon>
        <taxon>malvids</taxon>
        <taxon>Malvales</taxon>
        <taxon>Malvaceae</taxon>
        <taxon>Malvoideae</taxon>
        <taxon>Gossypium</taxon>
    </lineage>
</organism>
<evidence type="ECO:0000256" key="1">
    <source>
        <dbReference type="ARBA" id="ARBA00022679"/>
    </source>
</evidence>
<dbReference type="PROSITE" id="PS50011">
    <property type="entry name" value="PROTEIN_KINASE_DOM"/>
    <property type="match status" value="1"/>
</dbReference>
<dbReference type="Proteomes" id="UP000818029">
    <property type="component" value="Chromosome A12"/>
</dbReference>
<keyword evidence="7" id="KW-1185">Reference proteome</keyword>
<dbReference type="Gene3D" id="1.10.510.10">
    <property type="entry name" value="Transferase(Phosphotransferase) domain 1"/>
    <property type="match status" value="1"/>
</dbReference>
<dbReference type="PROSITE" id="PS00108">
    <property type="entry name" value="PROTEIN_KINASE_ST"/>
    <property type="match status" value="1"/>
</dbReference>
<feature type="transmembrane region" description="Helical" evidence="5">
    <location>
        <begin position="16"/>
        <end position="37"/>
    </location>
</feature>
<evidence type="ECO:0000259" key="6">
    <source>
        <dbReference type="PROSITE" id="PS50011"/>
    </source>
</evidence>
<keyword evidence="5" id="KW-0812">Transmembrane</keyword>
<dbReference type="GO" id="GO:0004674">
    <property type="term" value="F:protein serine/threonine kinase activity"/>
    <property type="evidence" value="ECO:0007669"/>
    <property type="project" value="UniProtKB-KW"/>
</dbReference>
<feature type="domain" description="Protein kinase" evidence="6">
    <location>
        <begin position="66"/>
        <end position="357"/>
    </location>
</feature>
<dbReference type="PaxDb" id="3635-A0A1U8LUV6"/>
<evidence type="ECO:0000256" key="4">
    <source>
        <dbReference type="ARBA" id="ARBA00022840"/>
    </source>
</evidence>
<feature type="transmembrane region" description="Helical" evidence="5">
    <location>
        <begin position="86"/>
        <end position="106"/>
    </location>
</feature>
<dbReference type="GeneID" id="107931044"/>
<evidence type="ECO:0000256" key="5">
    <source>
        <dbReference type="SAM" id="Phobius"/>
    </source>
</evidence>
<reference evidence="8" key="2">
    <citation type="submission" date="2025-08" db="UniProtKB">
        <authorList>
            <consortium name="RefSeq"/>
        </authorList>
    </citation>
    <scope>IDENTIFICATION</scope>
</reference>
<dbReference type="KEGG" id="ghi:107931044"/>
<evidence type="ECO:0000256" key="3">
    <source>
        <dbReference type="ARBA" id="ARBA00022777"/>
    </source>
</evidence>
<dbReference type="SMR" id="A0A1U8LUV6"/>
<dbReference type="InterPro" id="IPR000719">
    <property type="entry name" value="Prot_kinase_dom"/>
</dbReference>
<dbReference type="InterPro" id="IPR001245">
    <property type="entry name" value="Ser-Thr/Tyr_kinase_cat_dom"/>
</dbReference>
<dbReference type="RefSeq" id="XP_016718312.2">
    <property type="nucleotide sequence ID" value="XM_016862823.2"/>
</dbReference>
<dbReference type="InterPro" id="IPR011009">
    <property type="entry name" value="Kinase-like_dom_sf"/>
</dbReference>
<keyword evidence="5" id="KW-0472">Membrane</keyword>
<dbReference type="InterPro" id="IPR052059">
    <property type="entry name" value="CR_Ser/Thr_kinase"/>
</dbReference>
<evidence type="ECO:0000313" key="8">
    <source>
        <dbReference type="RefSeq" id="XP_016718312.2"/>
    </source>
</evidence>
<gene>
    <name evidence="8" type="primary">LOC107931044</name>
</gene>
<keyword evidence="2" id="KW-0547">Nucleotide-binding</keyword>
<dbReference type="AlphaFoldDB" id="A0A1U8LUV6"/>
<evidence type="ECO:0000256" key="2">
    <source>
        <dbReference type="ARBA" id="ARBA00022741"/>
    </source>
</evidence>
<protein>
    <submittedName>
        <fullName evidence="8">Cold-responsive protein kinase 1 isoform X1</fullName>
    </submittedName>
</protein>
<dbReference type="SUPFAM" id="SSF56112">
    <property type="entry name" value="Protein kinase-like (PK-like)"/>
    <property type="match status" value="1"/>
</dbReference>
<accession>A0A1U8LUV6</accession>
<dbReference type="Gene3D" id="3.30.200.20">
    <property type="entry name" value="Phosphorylase Kinase, domain 1"/>
    <property type="match status" value="1"/>
</dbReference>
<sequence>MKNLSNSSHSTDFQHFLSIFLPFFNPFCFIISCSLVHQRECKAFYLQFIEISDIRFPSIKQNRCRWFRSCLQGNESSPTVLLEQSIHVFWALWHVLCICLLLCVCVRGREQGVLRDGTQVAIKKLFTESKQGSNEFLTEINMISNIRHTNLVELIGYCVEDSHRALVYDYLENNSLASVLLGSRSKHIALDWPTRAAVCLGTTSAIAFLHYEAVPHIVHRDIKASNILLDGNFHPKIGDFGLAKLFPDNVTHVSTRVAGAFGYLALEYALLGQLTKKADVYSFGVLLLEIISGKSSSKAAFGVEFMLLVMSMEEEGFDDDFLCSVCDYLGSHESEAKMFLVKSKKHRKIWLQKFSQG</sequence>
<proteinExistence type="predicted"/>
<dbReference type="Pfam" id="PF07714">
    <property type="entry name" value="PK_Tyr_Ser-Thr"/>
    <property type="match status" value="1"/>
</dbReference>
<dbReference type="PROSITE" id="PS51257">
    <property type="entry name" value="PROKAR_LIPOPROTEIN"/>
    <property type="match status" value="1"/>
</dbReference>
<dbReference type="InterPro" id="IPR008271">
    <property type="entry name" value="Ser/Thr_kinase_AS"/>
</dbReference>
<dbReference type="SMART" id="SM00220">
    <property type="entry name" value="S_TKc"/>
    <property type="match status" value="1"/>
</dbReference>
<name>A0A1U8LUV6_GOSHI</name>
<evidence type="ECO:0000313" key="7">
    <source>
        <dbReference type="Proteomes" id="UP000818029"/>
    </source>
</evidence>
<keyword evidence="1" id="KW-0808">Transferase</keyword>